<dbReference type="InterPro" id="IPR036397">
    <property type="entry name" value="RNaseH_sf"/>
</dbReference>
<reference evidence="2 3" key="1">
    <citation type="submission" date="2014-03" db="EMBL/GenBank/DDBJ databases">
        <title>complete genome sequence of Flavobacteriaceae bacterium JBKA-6.</title>
        <authorList>
            <person name="Takano T."/>
            <person name="Nakamura Y."/>
            <person name="Takuma S."/>
            <person name="Yasuike M."/>
            <person name="Matsuyama T."/>
            <person name="Sakai T."/>
            <person name="Fujiwara A."/>
            <person name="Kimoto K."/>
            <person name="Fukuda Y."/>
            <person name="Kondo H."/>
            <person name="Hirono I."/>
            <person name="Nakayasu C."/>
        </authorList>
    </citation>
    <scope>NUCLEOTIDE SEQUENCE [LARGE SCALE GENOMIC DNA]</scope>
    <source>
        <strain evidence="2 3">JBKA-6</strain>
    </source>
</reference>
<dbReference type="KEGG" id="ise:JBKA6_0167"/>
<dbReference type="RefSeq" id="WP_096684876.1">
    <property type="nucleotide sequence ID" value="NZ_AP014564.1"/>
</dbReference>
<dbReference type="EMBL" id="AP014564">
    <property type="protein sequence ID" value="BAV94180.1"/>
    <property type="molecule type" value="Genomic_DNA"/>
</dbReference>
<dbReference type="OrthoDB" id="9773351at2"/>
<keyword evidence="2" id="KW-0269">Exonuclease</keyword>
<dbReference type="SUPFAM" id="SSF53098">
    <property type="entry name" value="Ribonuclease H-like"/>
    <property type="match status" value="1"/>
</dbReference>
<name>A0A1J1E2B6_9FLAO</name>
<accession>A0A1J1E2B6</accession>
<keyword evidence="2" id="KW-0540">Nuclease</keyword>
<protein>
    <submittedName>
        <fullName evidence="2">3'-5' exonuclease</fullName>
    </submittedName>
</protein>
<evidence type="ECO:0000313" key="3">
    <source>
        <dbReference type="Proteomes" id="UP000243197"/>
    </source>
</evidence>
<dbReference type="Gene3D" id="3.30.420.10">
    <property type="entry name" value="Ribonuclease H-like superfamily/Ribonuclease H"/>
    <property type="match status" value="1"/>
</dbReference>
<organism evidence="2 3">
    <name type="scientific">Ichthyobacterium seriolicida</name>
    <dbReference type="NCBI Taxonomy" id="242600"/>
    <lineage>
        <taxon>Bacteria</taxon>
        <taxon>Pseudomonadati</taxon>
        <taxon>Bacteroidota</taxon>
        <taxon>Flavobacteriia</taxon>
        <taxon>Flavobacteriales</taxon>
        <taxon>Ichthyobacteriaceae</taxon>
        <taxon>Ichthyobacterium</taxon>
    </lineage>
</organism>
<dbReference type="GO" id="GO:0004527">
    <property type="term" value="F:exonuclease activity"/>
    <property type="evidence" value="ECO:0007669"/>
    <property type="project" value="UniProtKB-KW"/>
</dbReference>
<gene>
    <name evidence="2" type="ORF">JBKA6_0167</name>
</gene>
<sequence>MDFKNYDKNILFIDIETVSQEKDWGSLCSYKQRLFDKKTQYARKDDTSPEEFYKNAGIWAEFGKIVCISVAFFRCNKPNENERQLRVKSFFGYNERDILLEFKELLDNHHSGRKCLLCAHNGKEFDFPYIARRMIILQIKLPDILNLSGKKPWEIAHIDTMEMWKFGDYKHFTSLELLASILNIPTPKDDIDGSQVASIFYEEKNIKRIARYCEKDTVTVAQLFLRFKNEPLLNEDEIITIK</sequence>
<keyword evidence="3" id="KW-1185">Reference proteome</keyword>
<dbReference type="Pfam" id="PF10108">
    <property type="entry name" value="DNA_pol_B_exo2"/>
    <property type="match status" value="1"/>
</dbReference>
<dbReference type="InterPro" id="IPR012337">
    <property type="entry name" value="RNaseH-like_sf"/>
</dbReference>
<dbReference type="CDD" id="cd05782">
    <property type="entry name" value="DNA_polB_like1_exo"/>
    <property type="match status" value="1"/>
</dbReference>
<feature type="domain" description="Predicted 3'-5' exonuclease PolB-like" evidence="1">
    <location>
        <begin position="62"/>
        <end position="228"/>
    </location>
</feature>
<proteinExistence type="predicted"/>
<dbReference type="GO" id="GO:0003676">
    <property type="term" value="F:nucleic acid binding"/>
    <property type="evidence" value="ECO:0007669"/>
    <property type="project" value="InterPro"/>
</dbReference>
<evidence type="ECO:0000313" key="2">
    <source>
        <dbReference type="EMBL" id="BAV94180.1"/>
    </source>
</evidence>
<dbReference type="AlphaFoldDB" id="A0A1J1E2B6"/>
<dbReference type="Proteomes" id="UP000243197">
    <property type="component" value="Chromosome"/>
</dbReference>
<keyword evidence="2" id="KW-0378">Hydrolase</keyword>
<dbReference type="InterPro" id="IPR019288">
    <property type="entry name" value="3'-5'_exonuclease_PolB-like"/>
</dbReference>
<evidence type="ECO:0000259" key="1">
    <source>
        <dbReference type="Pfam" id="PF10108"/>
    </source>
</evidence>